<dbReference type="PANTHER" id="PTHR45753">
    <property type="entry name" value="ORNITHINE CARBAMOYLTRANSFERASE, MITOCHONDRIAL"/>
    <property type="match status" value="1"/>
</dbReference>
<organism evidence="7 8">
    <name type="scientific">Streptomyces natalensis ATCC 27448</name>
    <dbReference type="NCBI Taxonomy" id="1240678"/>
    <lineage>
        <taxon>Bacteria</taxon>
        <taxon>Bacillati</taxon>
        <taxon>Actinomycetota</taxon>
        <taxon>Actinomycetes</taxon>
        <taxon>Kitasatosporales</taxon>
        <taxon>Streptomycetaceae</taxon>
        <taxon>Streptomyces</taxon>
    </lineage>
</organism>
<evidence type="ECO:0000256" key="1">
    <source>
        <dbReference type="ARBA" id="ARBA00022679"/>
    </source>
</evidence>
<evidence type="ECO:0000256" key="2">
    <source>
        <dbReference type="NCBIfam" id="TIGR00658"/>
    </source>
</evidence>
<protein>
    <recommendedName>
        <fullName evidence="2">Ornithine carbamoyltransferase</fullName>
        <ecNumber evidence="2">2.1.3.3</ecNumber>
    </recommendedName>
</protein>
<dbReference type="EMBL" id="JRKI01000029">
    <property type="protein sequence ID" value="KIZ16166.1"/>
    <property type="molecule type" value="Genomic_DNA"/>
</dbReference>
<dbReference type="GO" id="GO:0016597">
    <property type="term" value="F:amino acid binding"/>
    <property type="evidence" value="ECO:0007669"/>
    <property type="project" value="InterPro"/>
</dbReference>
<dbReference type="PROSITE" id="PS00097">
    <property type="entry name" value="CARBAMOYLTRANSFERASE"/>
    <property type="match status" value="1"/>
</dbReference>
<dbReference type="NCBIfam" id="TIGR00658">
    <property type="entry name" value="orni_carb_tr"/>
    <property type="match status" value="1"/>
</dbReference>
<dbReference type="AlphaFoldDB" id="A0A0D7CJC0"/>
<comment type="similarity">
    <text evidence="3">Belongs to the aspartate/ornithine carbamoyltransferase superfamily.</text>
</comment>
<dbReference type="PATRIC" id="fig|1240678.4.peg.4999"/>
<gene>
    <name evidence="7" type="ORF">SNA_23475</name>
</gene>
<dbReference type="InterPro" id="IPR036901">
    <property type="entry name" value="Asp/Orn_carbamoylTrfase_sf"/>
</dbReference>
<dbReference type="Pfam" id="PF00185">
    <property type="entry name" value="OTCace"/>
    <property type="match status" value="1"/>
</dbReference>
<name>A0A0D7CJC0_9ACTN</name>
<dbReference type="GO" id="GO:0019240">
    <property type="term" value="P:citrulline biosynthetic process"/>
    <property type="evidence" value="ECO:0007669"/>
    <property type="project" value="TreeGrafter"/>
</dbReference>
<sequence length="340" mass="36252">MSLPTPAGDPMARPTPASAPDRPAVTGKVPDDLLRVSDLDPGTLGQVLDLAAAMKAEPLGWERSLHGAVIGCIFEKPSTRTRVSLATAAHRLGMSAIVLNRDEMQLGHGETVADTTRVLSSYLDALTVRTFEHSTVEQMADAATIPVINALSNTHHPCQSLADLLALREHFGTLAGMTAAFIGDGTSNTCNSFLAACAASGMHLNIATPSGYETDEDILGEARELMAQTGGSVALMTEPAEAVRAAQAVYAEVRVPMDKQQEEAERTRRLAAYRVDEALLDQAPREAMALHCLPAHRGQEITSEVLDGPRSLVWRQAANRLPTAQAVLHTLITTARQRAA</sequence>
<dbReference type="PRINTS" id="PR00102">
    <property type="entry name" value="OTCASE"/>
</dbReference>
<dbReference type="NCBIfam" id="NF001986">
    <property type="entry name" value="PRK00779.1"/>
    <property type="match status" value="1"/>
</dbReference>
<dbReference type="FunFam" id="3.40.50.1370:FF:000008">
    <property type="entry name" value="Ornithine carbamoyltransferase"/>
    <property type="match status" value="1"/>
</dbReference>
<dbReference type="GO" id="GO:0042450">
    <property type="term" value="P:L-arginine biosynthetic process via ornithine"/>
    <property type="evidence" value="ECO:0007669"/>
    <property type="project" value="UniProtKB-UniRule"/>
</dbReference>
<dbReference type="InterPro" id="IPR002292">
    <property type="entry name" value="Orn/put_carbamltrans"/>
</dbReference>
<feature type="domain" description="Aspartate/ornithine carbamoyltransferase Asp/Orn-binding" evidence="5">
    <location>
        <begin position="176"/>
        <end position="330"/>
    </location>
</feature>
<evidence type="ECO:0000259" key="5">
    <source>
        <dbReference type="Pfam" id="PF00185"/>
    </source>
</evidence>
<feature type="region of interest" description="Disordered" evidence="4">
    <location>
        <begin position="1"/>
        <end position="28"/>
    </location>
</feature>
<accession>A0A0D7CJC0</accession>
<evidence type="ECO:0000256" key="3">
    <source>
        <dbReference type="RuleBase" id="RU003634"/>
    </source>
</evidence>
<dbReference type="PRINTS" id="PR00100">
    <property type="entry name" value="AOTCASE"/>
</dbReference>
<dbReference type="EC" id="2.1.3.3" evidence="2"/>
<dbReference type="InterPro" id="IPR006130">
    <property type="entry name" value="Asp/Orn_carbamoylTrfase"/>
</dbReference>
<dbReference type="PANTHER" id="PTHR45753:SF3">
    <property type="entry name" value="ORNITHINE TRANSCARBAMYLASE, MITOCHONDRIAL"/>
    <property type="match status" value="1"/>
</dbReference>
<proteinExistence type="inferred from homology"/>
<evidence type="ECO:0000259" key="6">
    <source>
        <dbReference type="Pfam" id="PF02729"/>
    </source>
</evidence>
<evidence type="ECO:0000313" key="7">
    <source>
        <dbReference type="EMBL" id="KIZ16166.1"/>
    </source>
</evidence>
<comment type="caution">
    <text evidence="7">The sequence shown here is derived from an EMBL/GenBank/DDBJ whole genome shotgun (WGS) entry which is preliminary data.</text>
</comment>
<keyword evidence="8" id="KW-1185">Reference proteome</keyword>
<feature type="domain" description="Aspartate/ornithine carbamoyltransferase carbamoyl-P binding" evidence="6">
    <location>
        <begin position="32"/>
        <end position="169"/>
    </location>
</feature>
<dbReference type="Gene3D" id="3.40.50.1370">
    <property type="entry name" value="Aspartate/ornithine carbamoyltransferase"/>
    <property type="match status" value="2"/>
</dbReference>
<dbReference type="InterPro" id="IPR006132">
    <property type="entry name" value="Asp/Orn_carbamoyltranf_P-bd"/>
</dbReference>
<dbReference type="InterPro" id="IPR006131">
    <property type="entry name" value="Asp_carbamoyltransf_Asp/Orn-bd"/>
</dbReference>
<dbReference type="GO" id="GO:0004585">
    <property type="term" value="F:ornithine carbamoyltransferase activity"/>
    <property type="evidence" value="ECO:0007669"/>
    <property type="project" value="UniProtKB-UniRule"/>
</dbReference>
<dbReference type="Proteomes" id="UP000032458">
    <property type="component" value="Unassembled WGS sequence"/>
</dbReference>
<dbReference type="Pfam" id="PF02729">
    <property type="entry name" value="OTCace_N"/>
    <property type="match status" value="1"/>
</dbReference>
<evidence type="ECO:0000313" key="8">
    <source>
        <dbReference type="Proteomes" id="UP000032458"/>
    </source>
</evidence>
<evidence type="ECO:0000256" key="4">
    <source>
        <dbReference type="SAM" id="MobiDB-lite"/>
    </source>
</evidence>
<reference evidence="7 8" key="1">
    <citation type="submission" date="2014-09" db="EMBL/GenBank/DDBJ databases">
        <title>Draft genome sequence of Streptomyces natalensis ATCC 27448, producer of the antifungal pimaricin.</title>
        <authorList>
            <person name="Mendes M.V."/>
            <person name="Beites T."/>
            <person name="Pires S."/>
            <person name="Santos C.L."/>
            <person name="Moradas-Ferreira P."/>
        </authorList>
    </citation>
    <scope>NUCLEOTIDE SEQUENCE [LARGE SCALE GENOMIC DNA]</scope>
    <source>
        <strain evidence="7 8">ATCC 27448</strain>
    </source>
</reference>
<dbReference type="SUPFAM" id="SSF53671">
    <property type="entry name" value="Aspartate/ornithine carbamoyltransferase"/>
    <property type="match status" value="1"/>
</dbReference>
<keyword evidence="1 3" id="KW-0808">Transferase</keyword>